<organism evidence="2 3">
    <name type="scientific">Mycolicibacterium neoaurum</name>
    <name type="common">Mycobacterium neoaurum</name>
    <dbReference type="NCBI Taxonomy" id="1795"/>
    <lineage>
        <taxon>Bacteria</taxon>
        <taxon>Bacillati</taxon>
        <taxon>Actinomycetota</taxon>
        <taxon>Actinomycetes</taxon>
        <taxon>Mycobacteriales</taxon>
        <taxon>Mycobacteriaceae</taxon>
        <taxon>Mycolicibacterium</taxon>
    </lineage>
</organism>
<reference evidence="2" key="1">
    <citation type="submission" date="2014-05" db="EMBL/GenBank/DDBJ databases">
        <authorList>
            <person name="Urmite Genomes"/>
        </authorList>
    </citation>
    <scope>NUCLEOTIDE SEQUENCE</scope>
    <source>
        <strain evidence="2">DSM 44074</strain>
    </source>
</reference>
<proteinExistence type="predicted"/>
<dbReference type="EMBL" id="LK021338">
    <property type="protein sequence ID" value="CDQ44730.1"/>
    <property type="molecule type" value="Genomic_DNA"/>
</dbReference>
<accession>A0AAV2WKH6</accession>
<protein>
    <recommendedName>
        <fullName evidence="1">PknH-like extracellular domain-containing protein</fullName>
    </recommendedName>
</protein>
<dbReference type="Gene3D" id="3.40.1000.70">
    <property type="entry name" value="PknH-like extracellular domain"/>
    <property type="match status" value="1"/>
</dbReference>
<name>A0AAV2WKH6_MYCNE</name>
<reference evidence="2" key="2">
    <citation type="submission" date="2015-09" db="EMBL/GenBank/DDBJ databases">
        <title>Draft genome sequence of Mycobacterium neoaurum DSM 44074.</title>
        <authorList>
            <person name="Croce O."/>
            <person name="Robert C."/>
            <person name="Raoult D."/>
            <person name="Drancourt M."/>
        </authorList>
    </citation>
    <scope>NUCLEOTIDE SEQUENCE</scope>
    <source>
        <strain evidence="2">DSM 44074</strain>
    </source>
</reference>
<evidence type="ECO:0000259" key="1">
    <source>
        <dbReference type="Pfam" id="PF14032"/>
    </source>
</evidence>
<evidence type="ECO:0000313" key="2">
    <source>
        <dbReference type="EMBL" id="CDQ44730.1"/>
    </source>
</evidence>
<dbReference type="RefSeq" id="WP_051644407.1">
    <property type="nucleotide sequence ID" value="NZ_LK021338.1"/>
</dbReference>
<feature type="domain" description="PknH-like extracellular" evidence="1">
    <location>
        <begin position="48"/>
        <end position="198"/>
    </location>
</feature>
<dbReference type="InterPro" id="IPR038232">
    <property type="entry name" value="PknH-like_Extracell_sf"/>
</dbReference>
<dbReference type="AlphaFoldDB" id="A0AAV2WKH6"/>
<dbReference type="Pfam" id="PF14032">
    <property type="entry name" value="PknH_C"/>
    <property type="match status" value="1"/>
</dbReference>
<gene>
    <name evidence="2" type="ORF">BN1047_02610</name>
</gene>
<sequence length="213" mass="22194">MTKCLAAVILICVLAGCTRTVDNPRATSQASIGPITAGQVADMLSPDIQNHDGNRFAVVVPDSCAGTALEVDPPFLVDHGPVAEDGGHWSGTNGRSEVVNEEMVAVYPSDFSAADALATARQIVEACAGRRVEVTTMADRTYTFTVEAPAVQAPAGSVLWSLRSAEWNCDNLMVAAHNAAIEVTSCGPGGGMDTVTAAEQALKRFEMLADNTA</sequence>
<dbReference type="PROSITE" id="PS51257">
    <property type="entry name" value="PROKAR_LIPOPROTEIN"/>
    <property type="match status" value="1"/>
</dbReference>
<dbReference type="Proteomes" id="UP000028864">
    <property type="component" value="Unassembled WGS sequence"/>
</dbReference>
<dbReference type="InterPro" id="IPR026954">
    <property type="entry name" value="PknH-like_Extracell"/>
</dbReference>
<evidence type="ECO:0000313" key="3">
    <source>
        <dbReference type="Proteomes" id="UP000028864"/>
    </source>
</evidence>